<dbReference type="FunFam" id="1.10.10.10:FF:000005">
    <property type="entry name" value="Two-component system response regulator"/>
    <property type="match status" value="1"/>
</dbReference>
<evidence type="ECO:0000259" key="9">
    <source>
        <dbReference type="PROSITE" id="PS51755"/>
    </source>
</evidence>
<dbReference type="PANTHER" id="PTHR48111">
    <property type="entry name" value="REGULATOR OF RPOS"/>
    <property type="match status" value="1"/>
</dbReference>
<accession>A0A940XZX1</accession>
<dbReference type="Gene3D" id="6.10.250.690">
    <property type="match status" value="1"/>
</dbReference>
<evidence type="ECO:0000256" key="6">
    <source>
        <dbReference type="PROSITE-ProRule" id="PRU00169"/>
    </source>
</evidence>
<keyword evidence="4 7" id="KW-0238">DNA-binding</keyword>
<dbReference type="PROSITE" id="PS51755">
    <property type="entry name" value="OMPR_PHOB"/>
    <property type="match status" value="1"/>
</dbReference>
<dbReference type="SMART" id="SM00448">
    <property type="entry name" value="REC"/>
    <property type="match status" value="1"/>
</dbReference>
<dbReference type="InterPro" id="IPR001789">
    <property type="entry name" value="Sig_transdc_resp-reg_receiver"/>
</dbReference>
<reference evidence="10 11" key="1">
    <citation type="submission" date="2021-04" db="EMBL/GenBank/DDBJ databases">
        <authorList>
            <person name="Tang X."/>
            <person name="Zhou X."/>
            <person name="Chen X."/>
            <person name="Cernava T."/>
            <person name="Zhang C."/>
        </authorList>
    </citation>
    <scope>NUCLEOTIDE SEQUENCE [LARGE SCALE GENOMIC DNA]</scope>
    <source>
        <strain evidence="10 11">BH-SS-21</strain>
    </source>
</reference>
<comment type="caution">
    <text evidence="10">The sequence shown here is derived from an EMBL/GenBank/DDBJ whole genome shotgun (WGS) entry which is preliminary data.</text>
</comment>
<protein>
    <submittedName>
        <fullName evidence="10">Response regulator transcription factor</fullName>
    </submittedName>
</protein>
<dbReference type="GO" id="GO:0000156">
    <property type="term" value="F:phosphorelay response regulator activity"/>
    <property type="evidence" value="ECO:0007669"/>
    <property type="project" value="TreeGrafter"/>
</dbReference>
<keyword evidence="3" id="KW-0805">Transcription regulation</keyword>
<evidence type="ECO:0000259" key="8">
    <source>
        <dbReference type="PROSITE" id="PS50110"/>
    </source>
</evidence>
<evidence type="ECO:0000256" key="1">
    <source>
        <dbReference type="ARBA" id="ARBA00022553"/>
    </source>
</evidence>
<keyword evidence="5" id="KW-0804">Transcription</keyword>
<dbReference type="SUPFAM" id="SSF52172">
    <property type="entry name" value="CheY-like"/>
    <property type="match status" value="1"/>
</dbReference>
<dbReference type="SMART" id="SM00862">
    <property type="entry name" value="Trans_reg_C"/>
    <property type="match status" value="1"/>
</dbReference>
<dbReference type="Gene3D" id="1.10.10.10">
    <property type="entry name" value="Winged helix-like DNA-binding domain superfamily/Winged helix DNA-binding domain"/>
    <property type="match status" value="1"/>
</dbReference>
<organism evidence="10 11">
    <name type="scientific">Streptomyces liliiviolaceus</name>
    <dbReference type="NCBI Taxonomy" id="2823109"/>
    <lineage>
        <taxon>Bacteria</taxon>
        <taxon>Bacillati</taxon>
        <taxon>Actinomycetota</taxon>
        <taxon>Actinomycetes</taxon>
        <taxon>Kitasatosporales</taxon>
        <taxon>Streptomycetaceae</taxon>
        <taxon>Streptomyces</taxon>
    </lineage>
</organism>
<proteinExistence type="predicted"/>
<keyword evidence="2" id="KW-0902">Two-component regulatory system</keyword>
<evidence type="ECO:0000313" key="10">
    <source>
        <dbReference type="EMBL" id="MBQ0850717.1"/>
    </source>
</evidence>
<dbReference type="AlphaFoldDB" id="A0A940XZX1"/>
<dbReference type="GO" id="GO:0032993">
    <property type="term" value="C:protein-DNA complex"/>
    <property type="evidence" value="ECO:0007669"/>
    <property type="project" value="TreeGrafter"/>
</dbReference>
<dbReference type="InterPro" id="IPR036388">
    <property type="entry name" value="WH-like_DNA-bd_sf"/>
</dbReference>
<evidence type="ECO:0000256" key="2">
    <source>
        <dbReference type="ARBA" id="ARBA00023012"/>
    </source>
</evidence>
<dbReference type="FunFam" id="3.40.50.2300:FF:000001">
    <property type="entry name" value="DNA-binding response regulator PhoB"/>
    <property type="match status" value="1"/>
</dbReference>
<dbReference type="InterPro" id="IPR039420">
    <property type="entry name" value="WalR-like"/>
</dbReference>
<dbReference type="EMBL" id="JAGPYQ010000001">
    <property type="protein sequence ID" value="MBQ0850717.1"/>
    <property type="molecule type" value="Genomic_DNA"/>
</dbReference>
<dbReference type="RefSeq" id="WP_210884979.1">
    <property type="nucleotide sequence ID" value="NZ_JAGPYQ010000001.1"/>
</dbReference>
<dbReference type="GO" id="GO:0005829">
    <property type="term" value="C:cytosol"/>
    <property type="evidence" value="ECO:0007669"/>
    <property type="project" value="TreeGrafter"/>
</dbReference>
<dbReference type="GO" id="GO:0006355">
    <property type="term" value="P:regulation of DNA-templated transcription"/>
    <property type="evidence" value="ECO:0007669"/>
    <property type="project" value="InterPro"/>
</dbReference>
<dbReference type="CDD" id="cd19935">
    <property type="entry name" value="REC_OmpR_CusR-like"/>
    <property type="match status" value="1"/>
</dbReference>
<dbReference type="PANTHER" id="PTHR48111:SF36">
    <property type="entry name" value="TRANSCRIPTIONAL REGULATORY PROTEIN CUTR"/>
    <property type="match status" value="1"/>
</dbReference>
<feature type="DNA-binding region" description="OmpR/PhoB-type" evidence="7">
    <location>
        <begin position="124"/>
        <end position="222"/>
    </location>
</feature>
<dbReference type="Pfam" id="PF00486">
    <property type="entry name" value="Trans_reg_C"/>
    <property type="match status" value="1"/>
</dbReference>
<keyword evidence="1 6" id="KW-0597">Phosphoprotein</keyword>
<evidence type="ECO:0000256" key="5">
    <source>
        <dbReference type="ARBA" id="ARBA00023163"/>
    </source>
</evidence>
<evidence type="ECO:0000256" key="7">
    <source>
        <dbReference type="PROSITE-ProRule" id="PRU01091"/>
    </source>
</evidence>
<evidence type="ECO:0000313" key="11">
    <source>
        <dbReference type="Proteomes" id="UP000677413"/>
    </source>
</evidence>
<sequence length="228" mass="25558">MRILVVEDDRRLAELLGRGLVGEGYAVDMAHDGPRGLELALQNEYDVLVLDVMLPRLNGLRLCAQLRQEGVWTPVLMLTAKDGEYDQAEGLDTGADDYVTKPFSFVALAARLRALIRRGRPERPSVIRIGDLEIDPAGRHCRRGGREMALTAREFAVLEYLASRKGQTVSKCEVLEHVWDDRFDGDVNIVEVYISALRRKLDTPFQRRSIRTVRGAGYRLDAGEGTPP</sequence>
<dbReference type="PROSITE" id="PS50110">
    <property type="entry name" value="RESPONSE_REGULATORY"/>
    <property type="match status" value="1"/>
</dbReference>
<evidence type="ECO:0000256" key="3">
    <source>
        <dbReference type="ARBA" id="ARBA00023015"/>
    </source>
</evidence>
<dbReference type="Pfam" id="PF00072">
    <property type="entry name" value="Response_reg"/>
    <property type="match status" value="1"/>
</dbReference>
<feature type="modified residue" description="4-aspartylphosphate" evidence="6">
    <location>
        <position position="51"/>
    </location>
</feature>
<dbReference type="GO" id="GO:0000976">
    <property type="term" value="F:transcription cis-regulatory region binding"/>
    <property type="evidence" value="ECO:0007669"/>
    <property type="project" value="TreeGrafter"/>
</dbReference>
<feature type="domain" description="Response regulatory" evidence="8">
    <location>
        <begin position="2"/>
        <end position="116"/>
    </location>
</feature>
<feature type="domain" description="OmpR/PhoB-type" evidence="9">
    <location>
        <begin position="124"/>
        <end position="222"/>
    </location>
</feature>
<dbReference type="InterPro" id="IPR011006">
    <property type="entry name" value="CheY-like_superfamily"/>
</dbReference>
<dbReference type="InterPro" id="IPR001867">
    <property type="entry name" value="OmpR/PhoB-type_DNA-bd"/>
</dbReference>
<name>A0A940XZX1_9ACTN</name>
<gene>
    <name evidence="10" type="ORF">J8N05_21380</name>
</gene>
<dbReference type="CDD" id="cd00383">
    <property type="entry name" value="trans_reg_C"/>
    <property type="match status" value="1"/>
</dbReference>
<dbReference type="Proteomes" id="UP000677413">
    <property type="component" value="Unassembled WGS sequence"/>
</dbReference>
<keyword evidence="11" id="KW-1185">Reference proteome</keyword>
<dbReference type="Gene3D" id="3.40.50.2300">
    <property type="match status" value="1"/>
</dbReference>
<evidence type="ECO:0000256" key="4">
    <source>
        <dbReference type="ARBA" id="ARBA00023125"/>
    </source>
</evidence>